<evidence type="ECO:0008006" key="3">
    <source>
        <dbReference type="Google" id="ProtNLM"/>
    </source>
</evidence>
<proteinExistence type="predicted"/>
<evidence type="ECO:0000313" key="1">
    <source>
        <dbReference type="EMBL" id="MDQ0904132.1"/>
    </source>
</evidence>
<reference evidence="1" key="1">
    <citation type="submission" date="2023-07" db="EMBL/GenBank/DDBJ databases">
        <title>Comparative genomics of wheat-associated soil bacteria to identify genetic determinants of phenazine resistance.</title>
        <authorList>
            <person name="Mouncey N."/>
        </authorList>
    </citation>
    <scope>NUCLEOTIDE SEQUENCE</scope>
    <source>
        <strain evidence="1">V4I22</strain>
    </source>
</reference>
<gene>
    <name evidence="1" type="ORF">QFZ22_000117</name>
</gene>
<dbReference type="EMBL" id="JAUSZV010000001">
    <property type="protein sequence ID" value="MDQ0904132.1"/>
    <property type="molecule type" value="Genomic_DNA"/>
</dbReference>
<name>A0AAW8F621_9ACTN</name>
<comment type="caution">
    <text evidence="1">The sequence shown here is derived from an EMBL/GenBank/DDBJ whole genome shotgun (WGS) entry which is preliminary data.</text>
</comment>
<dbReference type="AlphaFoldDB" id="A0AAW8F621"/>
<organism evidence="1 2">
    <name type="scientific">Streptomyces canus</name>
    <dbReference type="NCBI Taxonomy" id="58343"/>
    <lineage>
        <taxon>Bacteria</taxon>
        <taxon>Bacillati</taxon>
        <taxon>Actinomycetota</taxon>
        <taxon>Actinomycetes</taxon>
        <taxon>Kitasatosporales</taxon>
        <taxon>Streptomycetaceae</taxon>
        <taxon>Streptomyces</taxon>
        <taxon>Streptomyces aurantiacus group</taxon>
    </lineage>
</organism>
<evidence type="ECO:0000313" key="2">
    <source>
        <dbReference type="Proteomes" id="UP001234216"/>
    </source>
</evidence>
<dbReference type="RefSeq" id="WP_306971647.1">
    <property type="nucleotide sequence ID" value="NZ_JAUSZV010000001.1"/>
</dbReference>
<protein>
    <recommendedName>
        <fullName evidence="3">4Fe-4S Wbl-type domain-containing protein</fullName>
    </recommendedName>
</protein>
<sequence>MTGKNGLYQRYMAADRALREHASTCASCTPESRCTAGAALFETFRRLQDAYLNRPRNKA</sequence>
<dbReference type="Proteomes" id="UP001234216">
    <property type="component" value="Unassembled WGS sequence"/>
</dbReference>
<accession>A0AAW8F621</accession>